<organism evidence="3 4">
    <name type="scientific">Gomphillus americanus</name>
    <dbReference type="NCBI Taxonomy" id="1940652"/>
    <lineage>
        <taxon>Eukaryota</taxon>
        <taxon>Fungi</taxon>
        <taxon>Dikarya</taxon>
        <taxon>Ascomycota</taxon>
        <taxon>Pezizomycotina</taxon>
        <taxon>Lecanoromycetes</taxon>
        <taxon>OSLEUM clade</taxon>
        <taxon>Ostropomycetidae</taxon>
        <taxon>Ostropales</taxon>
        <taxon>Graphidaceae</taxon>
        <taxon>Gomphilloideae</taxon>
        <taxon>Gomphillus</taxon>
    </lineage>
</organism>
<feature type="compositionally biased region" description="Polar residues" evidence="1">
    <location>
        <begin position="109"/>
        <end position="123"/>
    </location>
</feature>
<reference evidence="3" key="1">
    <citation type="submission" date="2021-03" db="EMBL/GenBank/DDBJ databases">
        <authorList>
            <person name="Tagirdzhanova G."/>
        </authorList>
    </citation>
    <scope>NUCLEOTIDE SEQUENCE</scope>
</reference>
<proteinExistence type="predicted"/>
<evidence type="ECO:0000313" key="3">
    <source>
        <dbReference type="EMBL" id="CAF9930661.1"/>
    </source>
</evidence>
<dbReference type="SUPFAM" id="SSF50729">
    <property type="entry name" value="PH domain-like"/>
    <property type="match status" value="1"/>
</dbReference>
<feature type="region of interest" description="Disordered" evidence="1">
    <location>
        <begin position="1"/>
        <end position="67"/>
    </location>
</feature>
<dbReference type="OrthoDB" id="2157641at2759"/>
<feature type="region of interest" description="Disordered" evidence="1">
    <location>
        <begin position="373"/>
        <end position="454"/>
    </location>
</feature>
<feature type="region of interest" description="Disordered" evidence="1">
    <location>
        <begin position="244"/>
        <end position="339"/>
    </location>
</feature>
<dbReference type="PROSITE" id="PS50190">
    <property type="entry name" value="SEC7"/>
    <property type="match status" value="1"/>
</dbReference>
<feature type="compositionally biased region" description="Low complexity" evidence="1">
    <location>
        <begin position="136"/>
        <end position="147"/>
    </location>
</feature>
<keyword evidence="4" id="KW-1185">Reference proteome</keyword>
<gene>
    <name evidence="3" type="ORF">GOMPHAMPRED_005700</name>
</gene>
<dbReference type="Pfam" id="PF15410">
    <property type="entry name" value="PH_9"/>
    <property type="match status" value="1"/>
</dbReference>
<dbReference type="PANTHER" id="PTHR10663">
    <property type="entry name" value="GUANYL-NUCLEOTIDE EXCHANGE FACTOR"/>
    <property type="match status" value="1"/>
</dbReference>
<feature type="compositionally biased region" description="Basic and acidic residues" evidence="1">
    <location>
        <begin position="244"/>
        <end position="253"/>
    </location>
</feature>
<dbReference type="Pfam" id="PF01369">
    <property type="entry name" value="Sec7"/>
    <property type="match status" value="1"/>
</dbReference>
<dbReference type="InterPro" id="IPR035999">
    <property type="entry name" value="Sec7_dom_sf"/>
</dbReference>
<feature type="compositionally biased region" description="Polar residues" evidence="1">
    <location>
        <begin position="406"/>
        <end position="415"/>
    </location>
</feature>
<feature type="region of interest" description="Disordered" evidence="1">
    <location>
        <begin position="590"/>
        <end position="671"/>
    </location>
</feature>
<feature type="compositionally biased region" description="Polar residues" evidence="1">
    <location>
        <begin position="274"/>
        <end position="284"/>
    </location>
</feature>
<evidence type="ECO:0000313" key="4">
    <source>
        <dbReference type="Proteomes" id="UP000664169"/>
    </source>
</evidence>
<dbReference type="InterPro" id="IPR041681">
    <property type="entry name" value="PH_9"/>
</dbReference>
<feature type="domain" description="SEC7" evidence="2">
    <location>
        <begin position="660"/>
        <end position="842"/>
    </location>
</feature>
<feature type="region of interest" description="Disordered" evidence="1">
    <location>
        <begin position="497"/>
        <end position="571"/>
    </location>
</feature>
<comment type="caution">
    <text evidence="3">The sequence shown here is derived from an EMBL/GenBank/DDBJ whole genome shotgun (WGS) entry which is preliminary data.</text>
</comment>
<sequence length="1421" mass="157779">MAAGWNTKRNYDGNDNSQTPSYSNLSRHSFEEEVSESASQVLHGQIDRASKIKGINAPRNRPPIRDAFDSPFAAYQERSNSNGLSWSPKHAQNSVVDNMLLSLDNIRSQPNSLSSYETNNYTPTKERGTASHSTRLRSQTVSSVSSSEYSATHDTTPPHFSQHRSNSSANYQSTLGRIDSVRLTGQEEDPRPIHPRSSARNRGTGKDSGSSSLELERPEPRFKANRRSQSFDQGYLRMAVKNSPHDTFARGDSDATPSIPVNPRTQPLVAPLPSNVNGNLLSANNRRRGSDRSSIRPVLPPDNQPSNQQHAASRESGPAANTPERSISGPGYTPILIPKENQKPGFFRRMFGSTSGPSQRDEITLQKRNLQRITPSFSLAPPEDTADSRLSQSLQRTPMKDKSTKDQQQQLNKKTSFFRRRRKSVQESPVPQLPQVDTKKDEYTAGPDSPGSLQKVMDQYYASHKRMDSKGSIVTSRRKNSLQAGGMLSTIRAVGGPTAENNVAPSLVIAPRPSIDQESKPAKLNKENEHRRSLSNGSKLDSRETFKTLPNETSKHSPSHARTQSDVDKNLPKLPVDYTAVKSGITKEIPTSKYNNTAPKAATWESPTPHTPSVSASPTQSNQDSVDNGKAVAPYPRQDDKPEPAPEARVSRPEARATPTEDPAAESDELADETKEAMMFSVQNVDGPTQEQRDCARKLYDGTFGIDHSEVAPWLGEADPERSNIREAYMELFDWKDMSILSALRSFCSHIQVKGETQQVDRLLDALSRRWCDCNPKHGFKATDVVHTICYSVLLLNTDLHMADIESKMTRNQFIKNTMPTIKRVVIDAAPHAFDNARLSMLPPPRRQTEPAVGSGGFSGENATENDSRPVHRLQNRPSDYSGNDASYDNEDCGPLVKSSFFGKIGAWEAQVEVVLKNFYVSIRSQRLPLSSGDDVKRIDPQQSSLSLAATANGILRRTNSMLSKAGSETVPVRGRTTESRLGGRWSSKIRSRPRLYPASLAQSRTSIDDDQSAISPSMSSMWSKHSLGKTSMSVTSFASGFPNAEYQRSIGFANALSQAITRSDSAEESSEDLLRVGPLLEDESLELEGAPWAKEGILKHKHHLEAVDKKAKDRNWTECFAVIEKGWIRLFQFNMNSKSIRQRSQRMMEGGVVGGGNWMENAQSLGQFLLRHTIASALPPPGYSKARPHVWALSLPTGAVHLFQAGTPEIVKEFVSTANYWSARLSKEPLIGGVSNIEYGWSERVINMALVDSSRPPSAVPGHRPSMSQSIRTSFEQASTRVKLPGDKIVISDWLPPTQSMMPSQLLEVDQLHALQIYVQNIEEELRKHNELRSAMLLTFTPRQSNHVRAMTNWEKKSSYLLREIVKFSTYLESLQYAQKEMERVKAEKEAKGEDKKQSEAYELDGASSHADIEADIDLE</sequence>
<feature type="compositionally biased region" description="Polar residues" evidence="1">
    <location>
        <begin position="605"/>
        <end position="626"/>
    </location>
</feature>
<dbReference type="GO" id="GO:0032012">
    <property type="term" value="P:regulation of ARF protein signal transduction"/>
    <property type="evidence" value="ECO:0007669"/>
    <property type="project" value="InterPro"/>
</dbReference>
<feature type="compositionally biased region" description="Basic and acidic residues" evidence="1">
    <location>
        <begin position="1389"/>
        <end position="1401"/>
    </location>
</feature>
<feature type="compositionally biased region" description="Polar residues" evidence="1">
    <location>
        <begin position="13"/>
        <end position="27"/>
    </location>
</feature>
<feature type="compositionally biased region" description="Basic and acidic residues" evidence="1">
    <location>
        <begin position="515"/>
        <end position="532"/>
    </location>
</feature>
<feature type="region of interest" description="Disordered" evidence="1">
    <location>
        <begin position="1389"/>
        <end position="1421"/>
    </location>
</feature>
<evidence type="ECO:0000259" key="2">
    <source>
        <dbReference type="PROSITE" id="PS50190"/>
    </source>
</evidence>
<dbReference type="SUPFAM" id="SSF48425">
    <property type="entry name" value="Sec7 domain"/>
    <property type="match status" value="1"/>
</dbReference>
<dbReference type="GO" id="GO:0005085">
    <property type="term" value="F:guanyl-nucleotide exchange factor activity"/>
    <property type="evidence" value="ECO:0007669"/>
    <property type="project" value="InterPro"/>
</dbReference>
<feature type="compositionally biased region" description="Polar residues" evidence="1">
    <location>
        <begin position="148"/>
        <end position="175"/>
    </location>
</feature>
<feature type="region of interest" description="Disordered" evidence="1">
    <location>
        <begin position="109"/>
        <end position="230"/>
    </location>
</feature>
<protein>
    <recommendedName>
        <fullName evidence="2">SEC7 domain-containing protein</fullName>
    </recommendedName>
</protein>
<dbReference type="SMART" id="SM00222">
    <property type="entry name" value="Sec7"/>
    <property type="match status" value="1"/>
</dbReference>
<dbReference type="EMBL" id="CAJPDQ010000036">
    <property type="protein sequence ID" value="CAF9930661.1"/>
    <property type="molecule type" value="Genomic_DNA"/>
</dbReference>
<feature type="compositionally biased region" description="Basic and acidic residues" evidence="1">
    <location>
        <begin position="637"/>
        <end position="655"/>
    </location>
</feature>
<dbReference type="PANTHER" id="PTHR10663:SF373">
    <property type="entry name" value="PH AND SEC7 DOMAIN-CONTAINING PROTEIN C11E3.11C"/>
    <property type="match status" value="1"/>
</dbReference>
<evidence type="ECO:0000256" key="1">
    <source>
        <dbReference type="SAM" id="MobiDB-lite"/>
    </source>
</evidence>
<name>A0A8H3FTV6_9LECA</name>
<dbReference type="Gene3D" id="2.30.29.30">
    <property type="entry name" value="Pleckstrin-homology domain (PH domain)/Phosphotyrosine-binding domain (PTB)"/>
    <property type="match status" value="1"/>
</dbReference>
<dbReference type="Gene3D" id="1.10.1000.11">
    <property type="entry name" value="Arf Nucleotide-binding Site Opener,domain 2"/>
    <property type="match status" value="1"/>
</dbReference>
<feature type="region of interest" description="Disordered" evidence="1">
    <location>
        <begin position="838"/>
        <end position="887"/>
    </location>
</feature>
<dbReference type="InterPro" id="IPR011993">
    <property type="entry name" value="PH-like_dom_sf"/>
</dbReference>
<feature type="compositionally biased region" description="Polar residues" evidence="1">
    <location>
        <begin position="876"/>
        <end position="887"/>
    </location>
</feature>
<accession>A0A8H3FTV6</accession>
<dbReference type="InterPro" id="IPR023394">
    <property type="entry name" value="Sec7_C_sf"/>
</dbReference>
<dbReference type="InterPro" id="IPR000904">
    <property type="entry name" value="Sec7_dom"/>
</dbReference>
<dbReference type="Proteomes" id="UP000664169">
    <property type="component" value="Unassembled WGS sequence"/>
</dbReference>
<dbReference type="CDD" id="cd00171">
    <property type="entry name" value="Sec7"/>
    <property type="match status" value="1"/>
</dbReference>